<feature type="transmembrane region" description="Helical" evidence="1">
    <location>
        <begin position="20"/>
        <end position="40"/>
    </location>
</feature>
<keyword evidence="3" id="KW-1185">Reference proteome</keyword>
<feature type="transmembrane region" description="Helical" evidence="1">
    <location>
        <begin position="98"/>
        <end position="124"/>
    </location>
</feature>
<keyword evidence="1" id="KW-0472">Membrane</keyword>
<reference evidence="2 3" key="1">
    <citation type="journal article" date="2015" name="Genome Announc.">
        <title>Expanding the biotechnology potential of lactobacilli through comparative genomics of 213 strains and associated genera.</title>
        <authorList>
            <person name="Sun Z."/>
            <person name="Harris H.M."/>
            <person name="McCann A."/>
            <person name="Guo C."/>
            <person name="Argimon S."/>
            <person name="Zhang W."/>
            <person name="Yang X."/>
            <person name="Jeffery I.B."/>
            <person name="Cooney J.C."/>
            <person name="Kagawa T.F."/>
            <person name="Liu W."/>
            <person name="Song Y."/>
            <person name="Salvetti E."/>
            <person name="Wrobel A."/>
            <person name="Rasinkangas P."/>
            <person name="Parkhill J."/>
            <person name="Rea M.C."/>
            <person name="O'Sullivan O."/>
            <person name="Ritari J."/>
            <person name="Douillard F.P."/>
            <person name="Paul Ross R."/>
            <person name="Yang R."/>
            <person name="Briner A.E."/>
            <person name="Felis G.E."/>
            <person name="de Vos W.M."/>
            <person name="Barrangou R."/>
            <person name="Klaenhammer T.R."/>
            <person name="Caufield P.W."/>
            <person name="Cui Y."/>
            <person name="Zhang H."/>
            <person name="O'Toole P.W."/>
        </authorList>
    </citation>
    <scope>NUCLEOTIDE SEQUENCE [LARGE SCALE GENOMIC DNA]</scope>
    <source>
        <strain evidence="2 3">DSM 19904</strain>
    </source>
</reference>
<dbReference type="PATRIC" id="fig|1423808.3.peg.834"/>
<dbReference type="EMBL" id="AZEA01000016">
    <property type="protein sequence ID" value="KRK87769.1"/>
    <property type="molecule type" value="Genomic_DNA"/>
</dbReference>
<dbReference type="RefSeq" id="WP_057825896.1">
    <property type="nucleotide sequence ID" value="NZ_AZEA01000016.1"/>
</dbReference>
<comment type="caution">
    <text evidence="2">The sequence shown here is derived from an EMBL/GenBank/DDBJ whole genome shotgun (WGS) entry which is preliminary data.</text>
</comment>
<evidence type="ECO:0000256" key="1">
    <source>
        <dbReference type="SAM" id="Phobius"/>
    </source>
</evidence>
<name>A0A0R1L4G7_9LACO</name>
<feature type="transmembrane region" description="Helical" evidence="1">
    <location>
        <begin position="232"/>
        <end position="251"/>
    </location>
</feature>
<dbReference type="OrthoDB" id="2295852at2"/>
<dbReference type="PANTHER" id="PTHR37305:SF1">
    <property type="entry name" value="MEMBRANE PROTEIN"/>
    <property type="match status" value="1"/>
</dbReference>
<feature type="transmembrane region" description="Helical" evidence="1">
    <location>
        <begin position="52"/>
        <end position="77"/>
    </location>
</feature>
<gene>
    <name evidence="2" type="ORF">FD17_GL000830</name>
</gene>
<evidence type="ECO:0000313" key="3">
    <source>
        <dbReference type="Proteomes" id="UP000051581"/>
    </source>
</evidence>
<evidence type="ECO:0000313" key="2">
    <source>
        <dbReference type="EMBL" id="KRK87769.1"/>
    </source>
</evidence>
<accession>A0A0R1L4G7</accession>
<dbReference type="Proteomes" id="UP000051581">
    <property type="component" value="Unassembled WGS sequence"/>
</dbReference>
<organism evidence="2 3">
    <name type="scientific">Lentilactobacillus sunkii DSM 19904</name>
    <dbReference type="NCBI Taxonomy" id="1423808"/>
    <lineage>
        <taxon>Bacteria</taxon>
        <taxon>Bacillati</taxon>
        <taxon>Bacillota</taxon>
        <taxon>Bacilli</taxon>
        <taxon>Lactobacillales</taxon>
        <taxon>Lactobacillaceae</taxon>
        <taxon>Lentilactobacillus</taxon>
    </lineage>
</organism>
<dbReference type="PANTHER" id="PTHR37305">
    <property type="entry name" value="INTEGRAL MEMBRANE PROTEIN-RELATED"/>
    <property type="match status" value="1"/>
</dbReference>
<dbReference type="AlphaFoldDB" id="A0A0R1L4G7"/>
<keyword evidence="1" id="KW-0812">Transmembrane</keyword>
<protein>
    <submittedName>
        <fullName evidence="2">ABC superfamily ATP binding cassette transporter, membrane protein</fullName>
    </submittedName>
</protein>
<proteinExistence type="predicted"/>
<keyword evidence="1" id="KW-1133">Transmembrane helix</keyword>
<sequence length="256" mass="29072">MMILIRQELFKLFKKHSTWISLIVMMVIQIGFAVMTKIHPDVFNPQETYTTGYYATTLLVFYLIAASSSIITMEFQYGTIKNLLYREYSRGKILISKWITLLVYSVAWLVWINISSLLIKFILFPKVDLGANLGHGYTVLTSTIVVDLANLLTVWLILSIVILLSNLFKNSAAAISVGIIGSFVTNIMSGMSAQLVIKWPWLKWNPLNMLQYPDQILSPSEIHLTRLTLTQLFSGNLVYIVLLLGAGYLVFQHRTV</sequence>
<dbReference type="Pfam" id="PF12730">
    <property type="entry name" value="ABC2_membrane_4"/>
    <property type="match status" value="1"/>
</dbReference>
<feature type="transmembrane region" description="Helical" evidence="1">
    <location>
        <begin position="144"/>
        <end position="165"/>
    </location>
</feature>
<feature type="transmembrane region" description="Helical" evidence="1">
    <location>
        <begin position="172"/>
        <end position="197"/>
    </location>
</feature>